<keyword evidence="1" id="KW-0472">Membrane</keyword>
<reference evidence="2 3" key="1">
    <citation type="submission" date="2018-06" db="EMBL/GenBank/DDBJ databases">
        <title>Genomic Encyclopedia of Archaeal and Bacterial Type Strains, Phase II (KMG-II): from individual species to whole genera.</title>
        <authorList>
            <person name="Goeker M."/>
        </authorList>
    </citation>
    <scope>NUCLEOTIDE SEQUENCE [LARGE SCALE GENOMIC DNA]</scope>
    <source>
        <strain evidence="2 3">ATCC 29103</strain>
    </source>
</reference>
<dbReference type="EMBL" id="QKLP01000014">
    <property type="protein sequence ID" value="PYF42218.1"/>
    <property type="molecule type" value="Genomic_DNA"/>
</dbReference>
<keyword evidence="1" id="KW-1133">Transmembrane helix</keyword>
<accession>A0A318U8P9</accession>
<dbReference type="RefSeq" id="WP_110858463.1">
    <property type="nucleotide sequence ID" value="NZ_LS991949.1"/>
</dbReference>
<name>A0A318U8P9_9BACT</name>
<evidence type="ECO:0000256" key="1">
    <source>
        <dbReference type="SAM" id="Phobius"/>
    </source>
</evidence>
<keyword evidence="1" id="KW-0812">Transmembrane</keyword>
<dbReference type="AlphaFoldDB" id="A0A318U8P9"/>
<comment type="caution">
    <text evidence="2">The sequence shown here is derived from an EMBL/GenBank/DDBJ whole genome shotgun (WGS) entry which is preliminary data.</text>
</comment>
<proteinExistence type="predicted"/>
<protein>
    <submittedName>
        <fullName evidence="2">Uncharacterized protein</fullName>
    </submittedName>
</protein>
<organism evidence="2 3">
    <name type="scientific">Metamycoplasma alkalescens</name>
    <dbReference type="NCBI Taxonomy" id="45363"/>
    <lineage>
        <taxon>Bacteria</taxon>
        <taxon>Bacillati</taxon>
        <taxon>Mycoplasmatota</taxon>
        <taxon>Mycoplasmoidales</taxon>
        <taxon>Metamycoplasmataceae</taxon>
        <taxon>Metamycoplasma</taxon>
    </lineage>
</organism>
<gene>
    <name evidence="2" type="ORF">BCF88_11410</name>
</gene>
<dbReference type="Proteomes" id="UP000247715">
    <property type="component" value="Unassembled WGS sequence"/>
</dbReference>
<sequence>MKIFFINFTILLATLIILIGVILNKLKNNNQKKVIKKIVSFELNNKNNDNNKNNAVFLTNKTPKSPLSAIISGVDKQINNFLSPEEFENEQKNNPWVKVYYQVIDKMVAEGAIIKPYNILNIKEHRNRNSKNEVGQWNYCRHHIDEIRISGAIFKEHPATSEHYKTADAILITFDQHLFLHYIIVMAQTTYPNNGMIVPLYSFFKDADKSFLYWDKKVQELCQKYSVPYYSDWNKYLTIRIRLD</sequence>
<evidence type="ECO:0000313" key="2">
    <source>
        <dbReference type="EMBL" id="PYF42218.1"/>
    </source>
</evidence>
<feature type="transmembrane region" description="Helical" evidence="1">
    <location>
        <begin position="6"/>
        <end position="26"/>
    </location>
</feature>
<evidence type="ECO:0000313" key="3">
    <source>
        <dbReference type="Proteomes" id="UP000247715"/>
    </source>
</evidence>